<name>A0A941F5C2_9BACT</name>
<dbReference type="RefSeq" id="WP_212189455.1">
    <property type="nucleotide sequence ID" value="NZ_JAGTAR010000010.1"/>
</dbReference>
<dbReference type="GO" id="GO:0016036">
    <property type="term" value="P:cellular response to phosphate starvation"/>
    <property type="evidence" value="ECO:0007669"/>
    <property type="project" value="TreeGrafter"/>
</dbReference>
<dbReference type="GO" id="GO:0000155">
    <property type="term" value="F:phosphorelay sensor kinase activity"/>
    <property type="evidence" value="ECO:0007669"/>
    <property type="project" value="InterPro"/>
</dbReference>
<dbReference type="InterPro" id="IPR003661">
    <property type="entry name" value="HisK_dim/P_dom"/>
</dbReference>
<evidence type="ECO:0000256" key="6">
    <source>
        <dbReference type="ARBA" id="ARBA00022679"/>
    </source>
</evidence>
<dbReference type="PANTHER" id="PTHR45453:SF1">
    <property type="entry name" value="PHOSPHATE REGULON SENSOR PROTEIN PHOR"/>
    <property type="match status" value="1"/>
</dbReference>
<dbReference type="AlphaFoldDB" id="A0A941F5C2"/>
<dbReference type="Gene3D" id="1.10.287.130">
    <property type="match status" value="1"/>
</dbReference>
<reference evidence="14" key="1">
    <citation type="journal article" date="2018" name="Int. J. Syst. Evol. Microbiol.">
        <title>Carboxylicivirga sediminis sp. nov., isolated from coastal sediment.</title>
        <authorList>
            <person name="Wang F.Q."/>
            <person name="Ren L.H."/>
            <person name="Zou R.J."/>
            <person name="Sun Y.Z."/>
            <person name="Liu X.J."/>
            <person name="Jiang F."/>
            <person name="Liu L.J."/>
        </authorList>
    </citation>
    <scope>NUCLEOTIDE SEQUENCE</scope>
    <source>
        <strain evidence="14">JR1</strain>
    </source>
</reference>
<gene>
    <name evidence="14" type="ORF">KDU71_08110</name>
</gene>
<keyword evidence="12" id="KW-0812">Transmembrane</keyword>
<accession>A0A941F5C2</accession>
<dbReference type="Gene3D" id="3.30.565.10">
    <property type="entry name" value="Histidine kinase-like ATPase, C-terminal domain"/>
    <property type="match status" value="1"/>
</dbReference>
<dbReference type="InterPro" id="IPR004358">
    <property type="entry name" value="Sig_transdc_His_kin-like_C"/>
</dbReference>
<sequence>MGKNKRYNALSIATFIGLALLLFIQINYIVKAARLEEKNFNHRVVMALKDARDEIGNRLCPDMDKFLCGNNCINARKKSAEVDSIIHSQLEIYNLPLNYSFAVTDSILGKNSSALWGPKCYQQTLNGLLEREGIRLRLQFPDRNRFILTQMSGVFILSIAIILFLVISFIILLRMMKREQLLMVHMREFVNNMLHEFQTPLANIRLAANLIIKKKGDTAKTNDYAQVVLNEYSRMQSHVEDILKLSCETAKEVELNEVNMKEVIEQSVQSFTYRIDELGGSITTNFYAGHHRLNSHNGRLTLVISNLLDNAIKYSKDTPSITIETDAYKGMLRIKIKDKGIGIAKKELPYIFDQYYRVGTGDVHDVKGFGLGLTFVKKVIEEHNGQITVESEEGKGTCFTLILPLK</sequence>
<evidence type="ECO:0000256" key="3">
    <source>
        <dbReference type="ARBA" id="ARBA00012438"/>
    </source>
</evidence>
<evidence type="ECO:0000256" key="7">
    <source>
        <dbReference type="ARBA" id="ARBA00022741"/>
    </source>
</evidence>
<dbReference type="Pfam" id="PF00512">
    <property type="entry name" value="HisKA"/>
    <property type="match status" value="1"/>
</dbReference>
<comment type="caution">
    <text evidence="14">The sequence shown here is derived from an EMBL/GenBank/DDBJ whole genome shotgun (WGS) entry which is preliminary data.</text>
</comment>
<dbReference type="SMART" id="SM00387">
    <property type="entry name" value="HATPase_c"/>
    <property type="match status" value="1"/>
</dbReference>
<dbReference type="SMART" id="SM00388">
    <property type="entry name" value="HisKA"/>
    <property type="match status" value="1"/>
</dbReference>
<dbReference type="GO" id="GO:0004721">
    <property type="term" value="F:phosphoprotein phosphatase activity"/>
    <property type="evidence" value="ECO:0007669"/>
    <property type="project" value="TreeGrafter"/>
</dbReference>
<keyword evidence="9" id="KW-0067">ATP-binding</keyword>
<keyword evidence="15" id="KW-1185">Reference proteome</keyword>
<evidence type="ECO:0000256" key="4">
    <source>
        <dbReference type="ARBA" id="ARBA00022475"/>
    </source>
</evidence>
<evidence type="ECO:0000256" key="11">
    <source>
        <dbReference type="ARBA" id="ARBA00023136"/>
    </source>
</evidence>
<evidence type="ECO:0000259" key="13">
    <source>
        <dbReference type="PROSITE" id="PS50109"/>
    </source>
</evidence>
<feature type="domain" description="Histidine kinase" evidence="13">
    <location>
        <begin position="192"/>
        <end position="406"/>
    </location>
</feature>
<dbReference type="InterPro" id="IPR003594">
    <property type="entry name" value="HATPase_dom"/>
</dbReference>
<dbReference type="GO" id="GO:0005886">
    <property type="term" value="C:plasma membrane"/>
    <property type="evidence" value="ECO:0007669"/>
    <property type="project" value="UniProtKB-SubCell"/>
</dbReference>
<evidence type="ECO:0000256" key="2">
    <source>
        <dbReference type="ARBA" id="ARBA00004236"/>
    </source>
</evidence>
<dbReference type="Proteomes" id="UP000679220">
    <property type="component" value="Unassembled WGS sequence"/>
</dbReference>
<keyword evidence="10" id="KW-0902">Two-component regulatory system</keyword>
<keyword evidence="4" id="KW-1003">Cell membrane</keyword>
<evidence type="ECO:0000256" key="1">
    <source>
        <dbReference type="ARBA" id="ARBA00000085"/>
    </source>
</evidence>
<dbReference type="InterPro" id="IPR036097">
    <property type="entry name" value="HisK_dim/P_sf"/>
</dbReference>
<evidence type="ECO:0000256" key="5">
    <source>
        <dbReference type="ARBA" id="ARBA00022553"/>
    </source>
</evidence>
<keyword evidence="5" id="KW-0597">Phosphoprotein</keyword>
<dbReference type="EC" id="2.7.13.3" evidence="3"/>
<protein>
    <recommendedName>
        <fullName evidence="3">histidine kinase</fullName>
        <ecNumber evidence="3">2.7.13.3</ecNumber>
    </recommendedName>
</protein>
<comment type="subcellular location">
    <subcellularLocation>
        <location evidence="2">Cell membrane</location>
    </subcellularLocation>
</comment>
<dbReference type="InterPro" id="IPR036890">
    <property type="entry name" value="HATPase_C_sf"/>
</dbReference>
<dbReference type="InterPro" id="IPR050351">
    <property type="entry name" value="BphY/WalK/GraS-like"/>
</dbReference>
<evidence type="ECO:0000313" key="14">
    <source>
        <dbReference type="EMBL" id="MBR8535520.1"/>
    </source>
</evidence>
<dbReference type="CDD" id="cd00082">
    <property type="entry name" value="HisKA"/>
    <property type="match status" value="1"/>
</dbReference>
<keyword evidence="8 14" id="KW-0418">Kinase</keyword>
<dbReference type="Pfam" id="PF02518">
    <property type="entry name" value="HATPase_c"/>
    <property type="match status" value="1"/>
</dbReference>
<keyword evidence="6" id="KW-0808">Transferase</keyword>
<evidence type="ECO:0000256" key="10">
    <source>
        <dbReference type="ARBA" id="ARBA00023012"/>
    </source>
</evidence>
<dbReference type="PANTHER" id="PTHR45453">
    <property type="entry name" value="PHOSPHATE REGULON SENSOR PROTEIN PHOR"/>
    <property type="match status" value="1"/>
</dbReference>
<dbReference type="EMBL" id="JAGTAR010000010">
    <property type="protein sequence ID" value="MBR8535520.1"/>
    <property type="molecule type" value="Genomic_DNA"/>
</dbReference>
<comment type="catalytic activity">
    <reaction evidence="1">
        <text>ATP + protein L-histidine = ADP + protein N-phospho-L-histidine.</text>
        <dbReference type="EC" id="2.7.13.3"/>
    </reaction>
</comment>
<keyword evidence="12" id="KW-1133">Transmembrane helix</keyword>
<dbReference type="FunFam" id="3.30.565.10:FF:000023">
    <property type="entry name" value="PAS domain-containing sensor histidine kinase"/>
    <property type="match status" value="1"/>
</dbReference>
<dbReference type="SUPFAM" id="SSF55874">
    <property type="entry name" value="ATPase domain of HSP90 chaperone/DNA topoisomerase II/histidine kinase"/>
    <property type="match status" value="1"/>
</dbReference>
<keyword evidence="11 12" id="KW-0472">Membrane</keyword>
<dbReference type="GO" id="GO:0005524">
    <property type="term" value="F:ATP binding"/>
    <property type="evidence" value="ECO:0007669"/>
    <property type="project" value="UniProtKB-KW"/>
</dbReference>
<evidence type="ECO:0000313" key="15">
    <source>
        <dbReference type="Proteomes" id="UP000679220"/>
    </source>
</evidence>
<feature type="transmembrane region" description="Helical" evidence="12">
    <location>
        <begin position="153"/>
        <end position="173"/>
    </location>
</feature>
<evidence type="ECO:0000256" key="12">
    <source>
        <dbReference type="SAM" id="Phobius"/>
    </source>
</evidence>
<evidence type="ECO:0000256" key="8">
    <source>
        <dbReference type="ARBA" id="ARBA00022777"/>
    </source>
</evidence>
<evidence type="ECO:0000256" key="9">
    <source>
        <dbReference type="ARBA" id="ARBA00022840"/>
    </source>
</evidence>
<dbReference type="InterPro" id="IPR005467">
    <property type="entry name" value="His_kinase_dom"/>
</dbReference>
<organism evidence="14 15">
    <name type="scientific">Carboxylicivirga sediminis</name>
    <dbReference type="NCBI Taxonomy" id="2006564"/>
    <lineage>
        <taxon>Bacteria</taxon>
        <taxon>Pseudomonadati</taxon>
        <taxon>Bacteroidota</taxon>
        <taxon>Bacteroidia</taxon>
        <taxon>Marinilabiliales</taxon>
        <taxon>Marinilabiliaceae</taxon>
        <taxon>Carboxylicivirga</taxon>
    </lineage>
</organism>
<dbReference type="SUPFAM" id="SSF47384">
    <property type="entry name" value="Homodimeric domain of signal transducing histidine kinase"/>
    <property type="match status" value="1"/>
</dbReference>
<dbReference type="PROSITE" id="PS50109">
    <property type="entry name" value="HIS_KIN"/>
    <property type="match status" value="1"/>
</dbReference>
<dbReference type="PRINTS" id="PR00344">
    <property type="entry name" value="BCTRLSENSOR"/>
</dbReference>
<reference evidence="14" key="2">
    <citation type="submission" date="2021-04" db="EMBL/GenBank/DDBJ databases">
        <authorList>
            <person name="Zhang T."/>
            <person name="Zhang Y."/>
            <person name="Lu D."/>
            <person name="Zuo D."/>
            <person name="Du Z."/>
        </authorList>
    </citation>
    <scope>NUCLEOTIDE SEQUENCE</scope>
    <source>
        <strain evidence="14">JR1</strain>
    </source>
</reference>
<proteinExistence type="predicted"/>
<keyword evidence="7" id="KW-0547">Nucleotide-binding</keyword>